<feature type="transmembrane region" description="Helical" evidence="1">
    <location>
        <begin position="316"/>
        <end position="335"/>
    </location>
</feature>
<reference evidence="2 3" key="1">
    <citation type="journal article" date="2015" name="Genome Announc.">
        <title>Expanding the biotechnology potential of lactobacilli through comparative genomics of 213 strains and associated genera.</title>
        <authorList>
            <person name="Sun Z."/>
            <person name="Harris H.M."/>
            <person name="McCann A."/>
            <person name="Guo C."/>
            <person name="Argimon S."/>
            <person name="Zhang W."/>
            <person name="Yang X."/>
            <person name="Jeffery I.B."/>
            <person name="Cooney J.C."/>
            <person name="Kagawa T.F."/>
            <person name="Liu W."/>
            <person name="Song Y."/>
            <person name="Salvetti E."/>
            <person name="Wrobel A."/>
            <person name="Rasinkangas P."/>
            <person name="Parkhill J."/>
            <person name="Rea M.C."/>
            <person name="O'Sullivan O."/>
            <person name="Ritari J."/>
            <person name="Douillard F.P."/>
            <person name="Paul Ross R."/>
            <person name="Yang R."/>
            <person name="Briner A.E."/>
            <person name="Felis G.E."/>
            <person name="de Vos W.M."/>
            <person name="Barrangou R."/>
            <person name="Klaenhammer T.R."/>
            <person name="Caufield P.W."/>
            <person name="Cui Y."/>
            <person name="Zhang H."/>
            <person name="O'Toole P.W."/>
        </authorList>
    </citation>
    <scope>NUCLEOTIDE SEQUENCE [LARGE SCALE GENOMIC DNA]</scope>
    <source>
        <strain evidence="2 3">DSM 23026</strain>
    </source>
</reference>
<keyword evidence="1" id="KW-0812">Transmembrane</keyword>
<dbReference type="PATRIC" id="fig|480391.4.peg.433"/>
<feature type="transmembrane region" description="Helical" evidence="1">
    <location>
        <begin position="405"/>
        <end position="424"/>
    </location>
</feature>
<dbReference type="EMBL" id="JQCQ01000016">
    <property type="protein sequence ID" value="KRO25095.1"/>
    <property type="molecule type" value="Genomic_DNA"/>
</dbReference>
<evidence type="ECO:0008006" key="4">
    <source>
        <dbReference type="Google" id="ProtNLM"/>
    </source>
</evidence>
<evidence type="ECO:0000313" key="3">
    <source>
        <dbReference type="Proteomes" id="UP000051249"/>
    </source>
</evidence>
<gene>
    <name evidence="2" type="ORF">IV88_GL000428</name>
</gene>
<comment type="caution">
    <text evidence="2">The sequence shown here is derived from an EMBL/GenBank/DDBJ whole genome shotgun (WGS) entry which is preliminary data.</text>
</comment>
<protein>
    <recommendedName>
        <fullName evidence="4">Gluconate:proton symporter</fullName>
    </recommendedName>
</protein>
<organism evidence="2 3">
    <name type="scientific">Pediococcus argentinicus</name>
    <dbReference type="NCBI Taxonomy" id="480391"/>
    <lineage>
        <taxon>Bacteria</taxon>
        <taxon>Bacillati</taxon>
        <taxon>Bacillota</taxon>
        <taxon>Bacilli</taxon>
        <taxon>Lactobacillales</taxon>
        <taxon>Lactobacillaceae</taxon>
        <taxon>Pediococcus</taxon>
    </lineage>
</organism>
<accession>A0A0R2NH03</accession>
<feature type="transmembrane region" description="Helical" evidence="1">
    <location>
        <begin position="248"/>
        <end position="265"/>
    </location>
</feature>
<name>A0A0R2NH03_9LACO</name>
<feature type="transmembrane region" description="Helical" evidence="1">
    <location>
        <begin position="30"/>
        <end position="51"/>
    </location>
</feature>
<feature type="transmembrane region" description="Helical" evidence="1">
    <location>
        <begin position="144"/>
        <end position="171"/>
    </location>
</feature>
<keyword evidence="3" id="KW-1185">Reference proteome</keyword>
<feature type="transmembrane region" description="Helical" evidence="1">
    <location>
        <begin position="183"/>
        <end position="203"/>
    </location>
</feature>
<keyword evidence="1" id="KW-0472">Membrane</keyword>
<keyword evidence="1" id="KW-1133">Transmembrane helix</keyword>
<feature type="transmembrane region" description="Helical" evidence="1">
    <location>
        <begin position="286"/>
        <end position="310"/>
    </location>
</feature>
<feature type="transmembrane region" description="Helical" evidence="1">
    <location>
        <begin position="101"/>
        <end position="132"/>
    </location>
</feature>
<feature type="transmembrane region" description="Helical" evidence="1">
    <location>
        <begin position="6"/>
        <end position="23"/>
    </location>
</feature>
<sequence length="425" mass="46595">MMVEAITGGLLILSFAVFIYYAMKGGNLTVGFFIMAVLWVVIGRIPLPVAIDKVFTQPVLDYGKTAATIIFGSWFGRVLVETGIASSITRRTEVVGKKSPVLATILIALVTFLIFSGAYGVGSAIAVGVILFPIMFSMGVPRRLAVSVFTLSIGAAMYINNVLFVQFQVFFKGVEWGNEYLKFGIPAAIIQMTVVIIFILINSKKIRNGKPELVAETEETDTKEVSPITYVLPIVPVTLSILLKWNSIPALILATLLAMLMTGQMKTYVRFVKVMNDTVKQAVSDIAGLLIMLFVLTMFQQAAVLSMSGFTGFFKAIIPTNHLVLILIMMVIAPLSYFRGPLMLYGAGAATASIFVATGLFPPYFLYGLLVVPTMMAVSADITQSWNLWSVEYAKLDTKTFLKTGLPWAWLATALNLLLVFYMYH</sequence>
<feature type="transmembrane region" description="Helical" evidence="1">
    <location>
        <begin position="342"/>
        <end position="366"/>
    </location>
</feature>
<proteinExistence type="predicted"/>
<dbReference type="AlphaFoldDB" id="A0A0R2NH03"/>
<evidence type="ECO:0000256" key="1">
    <source>
        <dbReference type="SAM" id="Phobius"/>
    </source>
</evidence>
<dbReference type="Proteomes" id="UP000051249">
    <property type="component" value="Unassembled WGS sequence"/>
</dbReference>
<evidence type="ECO:0000313" key="2">
    <source>
        <dbReference type="EMBL" id="KRO25095.1"/>
    </source>
</evidence>